<dbReference type="VEuPathDB" id="FungiDB:F503_01751"/>
<dbReference type="Proteomes" id="UP000016923">
    <property type="component" value="Unassembled WGS sequence"/>
</dbReference>
<dbReference type="PANTHER" id="PTHR48022">
    <property type="entry name" value="PLASTIDIC GLUCOSE TRANSPORTER 4"/>
    <property type="match status" value="1"/>
</dbReference>
<dbReference type="GO" id="GO:0016020">
    <property type="term" value="C:membrane"/>
    <property type="evidence" value="ECO:0007669"/>
    <property type="project" value="UniProtKB-SubCell"/>
</dbReference>
<keyword evidence="7" id="KW-1185">Reference proteome</keyword>
<name>S3BWQ4_OPHP1</name>
<evidence type="ECO:0000256" key="2">
    <source>
        <dbReference type="ARBA" id="ARBA00022692"/>
    </source>
</evidence>
<dbReference type="AlphaFoldDB" id="S3BWQ4"/>
<evidence type="ECO:0000256" key="5">
    <source>
        <dbReference type="SAM" id="Phobius"/>
    </source>
</evidence>
<dbReference type="GO" id="GO:0005351">
    <property type="term" value="F:carbohydrate:proton symporter activity"/>
    <property type="evidence" value="ECO:0007669"/>
    <property type="project" value="TreeGrafter"/>
</dbReference>
<dbReference type="Pfam" id="PF00083">
    <property type="entry name" value="Sugar_tr"/>
    <property type="match status" value="2"/>
</dbReference>
<dbReference type="OrthoDB" id="6612291at2759"/>
<dbReference type="PANTHER" id="PTHR48022:SF2">
    <property type="entry name" value="PLASTIDIC GLUCOSE TRANSPORTER 4"/>
    <property type="match status" value="1"/>
</dbReference>
<keyword evidence="3 5" id="KW-1133">Transmembrane helix</keyword>
<accession>S3BWQ4</accession>
<evidence type="ECO:0000256" key="1">
    <source>
        <dbReference type="ARBA" id="ARBA00004141"/>
    </source>
</evidence>
<evidence type="ECO:0000313" key="7">
    <source>
        <dbReference type="Proteomes" id="UP000016923"/>
    </source>
</evidence>
<sequence>MDRAFGYKKTTYFVAVIQFIGLVIEMMAHHWAQFSVGRIVACAAVGIVENAVPAYNAELAPAATRCLLSGGIMTVTTMDSPRWQILNSRKEEAMTLVDKIRPQKDVMSGATSAEADALERAVVKVRSSQDTGEWMDIFRSNYLRRTWICSTVFVSEQMNDNQFVLSYGATFSVRQGLGAMSSTYNIIAQVVGLGGCVIGVAVTDFTGRRPLLIGVALLEGIHTQRLADSALTLGVDENAGMISPYIRLVSIWKRVARIYTRLESSQLGALAFLLCTYCNAMLDLYRVAMPELFRLRHAFLFPPEKNECLHTLQARSLRLACGMATVLAETAAQGARHLADSKTPLFA</sequence>
<dbReference type="HOGENOM" id="CLU_799495_0_0_1"/>
<keyword evidence="4 5" id="KW-0472">Membrane</keyword>
<dbReference type="EMBL" id="KE148164">
    <property type="protein sequence ID" value="EPE03861.1"/>
    <property type="molecule type" value="Genomic_DNA"/>
</dbReference>
<dbReference type="InterPro" id="IPR005828">
    <property type="entry name" value="MFS_sugar_transport-like"/>
</dbReference>
<dbReference type="SUPFAM" id="SSF103473">
    <property type="entry name" value="MFS general substrate transporter"/>
    <property type="match status" value="1"/>
</dbReference>
<feature type="transmembrane region" description="Helical" evidence="5">
    <location>
        <begin position="12"/>
        <end position="32"/>
    </location>
</feature>
<keyword evidence="2 5" id="KW-0812">Transmembrane</keyword>
<dbReference type="Gene3D" id="1.20.1250.20">
    <property type="entry name" value="MFS general substrate transporter like domains"/>
    <property type="match status" value="2"/>
</dbReference>
<evidence type="ECO:0000313" key="6">
    <source>
        <dbReference type="EMBL" id="EPE03861.1"/>
    </source>
</evidence>
<evidence type="ECO:0000256" key="4">
    <source>
        <dbReference type="ARBA" id="ARBA00023136"/>
    </source>
</evidence>
<dbReference type="InterPro" id="IPR050360">
    <property type="entry name" value="MFS_Sugar_Transporters"/>
</dbReference>
<dbReference type="InterPro" id="IPR036259">
    <property type="entry name" value="MFS_trans_sf"/>
</dbReference>
<evidence type="ECO:0000256" key="3">
    <source>
        <dbReference type="ARBA" id="ARBA00022989"/>
    </source>
</evidence>
<comment type="subcellular location">
    <subcellularLocation>
        <location evidence="1">Membrane</location>
        <topology evidence="1">Multi-pass membrane protein</topology>
    </subcellularLocation>
</comment>
<organism evidence="6 7">
    <name type="scientific">Ophiostoma piceae (strain UAMH 11346)</name>
    <name type="common">Sap stain fungus</name>
    <dbReference type="NCBI Taxonomy" id="1262450"/>
    <lineage>
        <taxon>Eukaryota</taxon>
        <taxon>Fungi</taxon>
        <taxon>Dikarya</taxon>
        <taxon>Ascomycota</taxon>
        <taxon>Pezizomycotina</taxon>
        <taxon>Sordariomycetes</taxon>
        <taxon>Sordariomycetidae</taxon>
        <taxon>Ophiostomatales</taxon>
        <taxon>Ophiostomataceae</taxon>
        <taxon>Ophiostoma</taxon>
    </lineage>
</organism>
<reference evidence="6 7" key="1">
    <citation type="journal article" date="2013" name="BMC Genomics">
        <title>The genome and transcriptome of the pine saprophyte Ophiostoma piceae, and a comparison with the bark beetle-associated pine pathogen Grosmannia clavigera.</title>
        <authorList>
            <person name="Haridas S."/>
            <person name="Wang Y."/>
            <person name="Lim L."/>
            <person name="Massoumi Alamouti S."/>
            <person name="Jackman S."/>
            <person name="Docking R."/>
            <person name="Robertson G."/>
            <person name="Birol I."/>
            <person name="Bohlmann J."/>
            <person name="Breuil C."/>
        </authorList>
    </citation>
    <scope>NUCLEOTIDE SEQUENCE [LARGE SCALE GENOMIC DNA]</scope>
    <source>
        <strain evidence="6 7">UAMH 11346</strain>
    </source>
</reference>
<protein>
    <submittedName>
        <fullName evidence="6">Fungal transcriptional regulatory protein</fullName>
    </submittedName>
</protein>
<gene>
    <name evidence="6" type="ORF">F503_01751</name>
</gene>
<dbReference type="eggNOG" id="KOG0254">
    <property type="taxonomic scope" value="Eukaryota"/>
</dbReference>
<proteinExistence type="predicted"/>